<evidence type="ECO:0000313" key="7">
    <source>
        <dbReference type="EMBL" id="SKA31725.1"/>
    </source>
</evidence>
<evidence type="ECO:0000259" key="6">
    <source>
        <dbReference type="Pfam" id="PF00753"/>
    </source>
</evidence>
<keyword evidence="3" id="KW-0479">Metal-binding</keyword>
<dbReference type="PANTHER" id="PTHR42978">
    <property type="entry name" value="QUORUM-QUENCHING LACTONASE YTNP-RELATED-RELATED"/>
    <property type="match status" value="1"/>
</dbReference>
<dbReference type="EMBL" id="FUWJ01000010">
    <property type="protein sequence ID" value="SKA31725.1"/>
    <property type="molecule type" value="Genomic_DNA"/>
</dbReference>
<dbReference type="GO" id="GO:0046872">
    <property type="term" value="F:metal ion binding"/>
    <property type="evidence" value="ECO:0007669"/>
    <property type="project" value="UniProtKB-KW"/>
</dbReference>
<dbReference type="Gene3D" id="3.60.15.10">
    <property type="entry name" value="Ribonuclease Z/Hydroxyacylglutathione hydrolase-like"/>
    <property type="match status" value="1"/>
</dbReference>
<gene>
    <name evidence="7" type="ORF">SAMN02745126_05105</name>
</gene>
<comment type="similarity">
    <text evidence="2">Belongs to the metallo-beta-lactamase superfamily.</text>
</comment>
<sequence length="271" mass="30674">MRSTPIYEVHAVKYAHLPRKAWEVQINPDPHDADFPMDYFVWVAIPLDAEGQREIGAKPIVIDTGFNAQVGKKRGREVRKNPADLLGELGIDANEVEDVIVTHLHYDHIGNWDRFPKARFHLQDKEMQFATGRHMCKGTFRHAYECDDIVGMVRALYGNRVVFHDGDEEIQPGLSVHLIGGHTMGIQSVRVMTRNGWLVLASDASHYFWGVNNDKLFSIVYSVADMLAGYDKLRKLAEGRTEMIIPGHDAEVTKRFPASRKGLEGVSVRLD</sequence>
<feature type="domain" description="Metallo-beta-lactamase" evidence="6">
    <location>
        <begin position="57"/>
        <end position="248"/>
    </location>
</feature>
<keyword evidence="8" id="KW-1185">Reference proteome</keyword>
<evidence type="ECO:0000256" key="1">
    <source>
        <dbReference type="ARBA" id="ARBA00001947"/>
    </source>
</evidence>
<comment type="cofactor">
    <cofactor evidence="1">
        <name>Zn(2+)</name>
        <dbReference type="ChEBI" id="CHEBI:29105"/>
    </cofactor>
</comment>
<evidence type="ECO:0000313" key="8">
    <source>
        <dbReference type="Proteomes" id="UP000190092"/>
    </source>
</evidence>
<dbReference type="GO" id="GO:0016787">
    <property type="term" value="F:hydrolase activity"/>
    <property type="evidence" value="ECO:0007669"/>
    <property type="project" value="UniProtKB-KW"/>
</dbReference>
<dbReference type="RefSeq" id="WP_085936855.1">
    <property type="nucleotide sequence ID" value="NZ_FUWJ01000010.1"/>
</dbReference>
<dbReference type="InterPro" id="IPR036866">
    <property type="entry name" value="RibonucZ/Hydroxyglut_hydro"/>
</dbReference>
<protein>
    <submittedName>
        <fullName evidence="7">Glyoxylase, beta-lactamase superfamily II</fullName>
    </submittedName>
</protein>
<evidence type="ECO:0000256" key="3">
    <source>
        <dbReference type="ARBA" id="ARBA00022723"/>
    </source>
</evidence>
<dbReference type="OrthoDB" id="9773738at2"/>
<dbReference type="CDD" id="cd07729">
    <property type="entry name" value="AHL_lactonase_MBL-fold"/>
    <property type="match status" value="1"/>
</dbReference>
<proteinExistence type="inferred from homology"/>
<dbReference type="Pfam" id="PF00753">
    <property type="entry name" value="Lactamase_B"/>
    <property type="match status" value="1"/>
</dbReference>
<dbReference type="AlphaFoldDB" id="A0A1T4STY0"/>
<keyword evidence="4" id="KW-0378">Hydrolase</keyword>
<evidence type="ECO:0000256" key="2">
    <source>
        <dbReference type="ARBA" id="ARBA00007749"/>
    </source>
</evidence>
<dbReference type="STRING" id="225324.SAMN02745126_05105"/>
<dbReference type="SUPFAM" id="SSF56281">
    <property type="entry name" value="Metallo-hydrolase/oxidoreductase"/>
    <property type="match status" value="1"/>
</dbReference>
<accession>A0A1T4STY0</accession>
<evidence type="ECO:0000256" key="5">
    <source>
        <dbReference type="ARBA" id="ARBA00022833"/>
    </source>
</evidence>
<dbReference type="Proteomes" id="UP000190092">
    <property type="component" value="Unassembled WGS sequence"/>
</dbReference>
<dbReference type="InterPro" id="IPR051013">
    <property type="entry name" value="MBL_superfamily_lactonases"/>
</dbReference>
<reference evidence="8" key="1">
    <citation type="submission" date="2017-02" db="EMBL/GenBank/DDBJ databases">
        <authorList>
            <person name="Varghese N."/>
            <person name="Submissions S."/>
        </authorList>
    </citation>
    <scope>NUCLEOTIDE SEQUENCE [LARGE SCALE GENOMIC DNA]</scope>
    <source>
        <strain evidence="8">ATCC 27094</strain>
    </source>
</reference>
<dbReference type="InterPro" id="IPR001279">
    <property type="entry name" value="Metallo-B-lactamas"/>
</dbReference>
<name>A0A1T4STY0_9HYPH</name>
<dbReference type="PANTHER" id="PTHR42978:SF7">
    <property type="entry name" value="METALLO-HYDROLASE RV2300C-RELATED"/>
    <property type="match status" value="1"/>
</dbReference>
<organism evidence="7 8">
    <name type="scientific">Enhydrobacter aerosaccus</name>
    <dbReference type="NCBI Taxonomy" id="225324"/>
    <lineage>
        <taxon>Bacteria</taxon>
        <taxon>Pseudomonadati</taxon>
        <taxon>Pseudomonadota</taxon>
        <taxon>Alphaproteobacteria</taxon>
        <taxon>Hyphomicrobiales</taxon>
        <taxon>Enhydrobacter</taxon>
    </lineage>
</organism>
<evidence type="ECO:0000256" key="4">
    <source>
        <dbReference type="ARBA" id="ARBA00022801"/>
    </source>
</evidence>
<keyword evidence="5" id="KW-0862">Zinc</keyword>